<name>A0A2M7K6D7_9BACT</name>
<dbReference type="SMART" id="SM00382">
    <property type="entry name" value="AAA"/>
    <property type="match status" value="1"/>
</dbReference>
<sequence>MEIKELLITTKEKDASDLHLNVGVPPVLRINGKLEKLNLPELTPEDTHNMIYSILSEKQQTDFEKCGELDLSYELNNLARFRVNVFKHRRGEGAAFRLIPEKIKTLSELNLPSILSTFTDKDKGLVLITGTTGSGKSTTLAALIDIINKKRYDNIITIEDPIEFVHYHQNCLISQREIGTHTKSFASALRNALREDPDVILVGEMRDLETISMALTAAETGHLVFSTLHTISAAETIERIIDVFPPHQQNQVRMQLAGSILGVIAQILLPTLDEKGRVPAVEVMIANPAIRNLIREGKVHQIPSTIQTSKKDGMQSLDQSLKDLVMEDKISQEEAIKKAIDKKAFMENQYL</sequence>
<evidence type="ECO:0000256" key="1">
    <source>
        <dbReference type="ARBA" id="ARBA00006611"/>
    </source>
</evidence>
<dbReference type="EMBL" id="PFIP01000132">
    <property type="protein sequence ID" value="PIX33699.1"/>
    <property type="molecule type" value="Genomic_DNA"/>
</dbReference>
<dbReference type="InterPro" id="IPR050921">
    <property type="entry name" value="T4SS_GSP_E_ATPase"/>
</dbReference>
<dbReference type="CDD" id="cd01131">
    <property type="entry name" value="PilT"/>
    <property type="match status" value="1"/>
</dbReference>
<dbReference type="Gene3D" id="3.40.50.300">
    <property type="entry name" value="P-loop containing nucleotide triphosphate hydrolases"/>
    <property type="match status" value="1"/>
</dbReference>
<reference evidence="4" key="1">
    <citation type="submission" date="2017-09" db="EMBL/GenBank/DDBJ databases">
        <title>Depth-based differentiation of microbial function through sediment-hosted aquifers and enrichment of novel symbionts in the deep terrestrial subsurface.</title>
        <authorList>
            <person name="Probst A.J."/>
            <person name="Ladd B."/>
            <person name="Jarett J.K."/>
            <person name="Geller-Mcgrath D.E."/>
            <person name="Sieber C.M."/>
            <person name="Emerson J.B."/>
            <person name="Anantharaman K."/>
            <person name="Thomas B.C."/>
            <person name="Malmstrom R."/>
            <person name="Stieglmeier M."/>
            <person name="Klingl A."/>
            <person name="Woyke T."/>
            <person name="Ryan C.M."/>
            <person name="Banfield J.F."/>
        </authorList>
    </citation>
    <scope>NUCLEOTIDE SEQUENCE [LARGE SCALE GENOMIC DNA]</scope>
</reference>
<protein>
    <submittedName>
        <fullName evidence="3">Twitching motility protein PilT</fullName>
    </submittedName>
</protein>
<dbReference type="PANTHER" id="PTHR30486:SF6">
    <property type="entry name" value="TYPE IV PILUS RETRACTATION ATPASE PILT"/>
    <property type="match status" value="1"/>
</dbReference>
<dbReference type="InterPro" id="IPR003593">
    <property type="entry name" value="AAA+_ATPase"/>
</dbReference>
<dbReference type="Gene3D" id="3.30.450.90">
    <property type="match status" value="1"/>
</dbReference>
<evidence type="ECO:0000313" key="4">
    <source>
        <dbReference type="Proteomes" id="UP000231493"/>
    </source>
</evidence>
<comment type="caution">
    <text evidence="3">The sequence shown here is derived from an EMBL/GenBank/DDBJ whole genome shotgun (WGS) entry which is preliminary data.</text>
</comment>
<dbReference type="FunFam" id="3.30.450.90:FF:000002">
    <property type="entry name" value="Twitching motility protein PilT"/>
    <property type="match status" value="1"/>
</dbReference>
<dbReference type="AlphaFoldDB" id="A0A2M7K6D7"/>
<organism evidence="3 4">
    <name type="scientific">Candidatus Infernicultor aquiphilus</name>
    <dbReference type="NCBI Taxonomy" id="1805029"/>
    <lineage>
        <taxon>Bacteria</taxon>
        <taxon>Pseudomonadati</taxon>
        <taxon>Atribacterota</taxon>
        <taxon>Candidatus Phoenicimicrobiia</taxon>
        <taxon>Candidatus Pheonicimicrobiales</taxon>
        <taxon>Candidatus Phoenicimicrobiaceae</taxon>
        <taxon>Candidatus Infernicultor</taxon>
    </lineage>
</organism>
<comment type="similarity">
    <text evidence="1">Belongs to the GSP E family.</text>
</comment>
<gene>
    <name evidence="3" type="ORF">COZ58_06655</name>
</gene>
<evidence type="ECO:0000259" key="2">
    <source>
        <dbReference type="PROSITE" id="PS00662"/>
    </source>
</evidence>
<dbReference type="InterPro" id="IPR027417">
    <property type="entry name" value="P-loop_NTPase"/>
</dbReference>
<dbReference type="GO" id="GO:0005524">
    <property type="term" value="F:ATP binding"/>
    <property type="evidence" value="ECO:0007669"/>
    <property type="project" value="InterPro"/>
</dbReference>
<feature type="domain" description="Bacterial type II secretion system protein E" evidence="2">
    <location>
        <begin position="193"/>
        <end position="207"/>
    </location>
</feature>
<proteinExistence type="inferred from homology"/>
<dbReference type="SUPFAM" id="SSF52540">
    <property type="entry name" value="P-loop containing nucleoside triphosphate hydrolases"/>
    <property type="match status" value="1"/>
</dbReference>
<dbReference type="PROSITE" id="PS00662">
    <property type="entry name" value="T2SP_E"/>
    <property type="match status" value="1"/>
</dbReference>
<dbReference type="InterPro" id="IPR001482">
    <property type="entry name" value="T2SS/T4SS_dom"/>
</dbReference>
<dbReference type="GO" id="GO:0016887">
    <property type="term" value="F:ATP hydrolysis activity"/>
    <property type="evidence" value="ECO:0007669"/>
    <property type="project" value="InterPro"/>
</dbReference>
<dbReference type="Pfam" id="PF00437">
    <property type="entry name" value="T2SSE"/>
    <property type="match status" value="1"/>
</dbReference>
<dbReference type="Proteomes" id="UP000231493">
    <property type="component" value="Unassembled WGS sequence"/>
</dbReference>
<dbReference type="NCBIfam" id="TIGR01420">
    <property type="entry name" value="pilT_fam"/>
    <property type="match status" value="1"/>
</dbReference>
<dbReference type="PANTHER" id="PTHR30486">
    <property type="entry name" value="TWITCHING MOTILITY PROTEIN PILT"/>
    <property type="match status" value="1"/>
</dbReference>
<dbReference type="InterPro" id="IPR006321">
    <property type="entry name" value="PilT/PilU"/>
</dbReference>
<accession>A0A2M7K6D7</accession>
<evidence type="ECO:0000313" key="3">
    <source>
        <dbReference type="EMBL" id="PIX33699.1"/>
    </source>
</evidence>